<proteinExistence type="predicted"/>
<gene>
    <name evidence="2" type="ORF">H7F49_12940</name>
</gene>
<keyword evidence="1" id="KW-0472">Membrane</keyword>
<accession>A0A7X1KCT1</accession>
<dbReference type="RefSeq" id="WP_185684017.1">
    <property type="nucleotide sequence ID" value="NZ_JACLAU010000022.1"/>
</dbReference>
<keyword evidence="1" id="KW-1133">Transmembrane helix</keyword>
<dbReference type="EMBL" id="JACLAU010000022">
    <property type="protein sequence ID" value="MBC2652610.1"/>
    <property type="molecule type" value="Genomic_DNA"/>
</dbReference>
<dbReference type="Proteomes" id="UP000520156">
    <property type="component" value="Unassembled WGS sequence"/>
</dbReference>
<keyword evidence="3" id="KW-1185">Reference proteome</keyword>
<dbReference type="AlphaFoldDB" id="A0A7X1KCT1"/>
<feature type="transmembrane region" description="Helical" evidence="1">
    <location>
        <begin position="66"/>
        <end position="84"/>
    </location>
</feature>
<evidence type="ECO:0000313" key="2">
    <source>
        <dbReference type="EMBL" id="MBC2652610.1"/>
    </source>
</evidence>
<sequence>MALFVCFLLGIANFALHRAVLDSGHPVLAQLGWLFGSFGGRGSLVVEFALLLGSMLLVASGTGSWAWGYGLYSLSNAVSAWLILSRRV</sequence>
<evidence type="ECO:0000313" key="3">
    <source>
        <dbReference type="Proteomes" id="UP000520156"/>
    </source>
</evidence>
<organism evidence="2 3">
    <name type="scientific">Novosphingobium aerophilum</name>
    <dbReference type="NCBI Taxonomy" id="2839843"/>
    <lineage>
        <taxon>Bacteria</taxon>
        <taxon>Pseudomonadati</taxon>
        <taxon>Pseudomonadota</taxon>
        <taxon>Alphaproteobacteria</taxon>
        <taxon>Sphingomonadales</taxon>
        <taxon>Sphingomonadaceae</taxon>
        <taxon>Novosphingobium</taxon>
    </lineage>
</organism>
<comment type="caution">
    <text evidence="2">The sequence shown here is derived from an EMBL/GenBank/DDBJ whole genome shotgun (WGS) entry which is preliminary data.</text>
</comment>
<protein>
    <submittedName>
        <fullName evidence="2">Uncharacterized protein</fullName>
    </submittedName>
</protein>
<keyword evidence="1" id="KW-0812">Transmembrane</keyword>
<name>A0A7X1KCT1_9SPHN</name>
<reference evidence="2 3" key="1">
    <citation type="submission" date="2020-08" db="EMBL/GenBank/DDBJ databases">
        <title>The genome sequence of Novosphingobium flavum 4Y4.</title>
        <authorList>
            <person name="Liu Y."/>
        </authorList>
    </citation>
    <scope>NUCLEOTIDE SEQUENCE [LARGE SCALE GENOMIC DNA]</scope>
    <source>
        <strain evidence="2 3">4Y4</strain>
    </source>
</reference>
<evidence type="ECO:0000256" key="1">
    <source>
        <dbReference type="SAM" id="Phobius"/>
    </source>
</evidence>